<keyword evidence="3" id="KW-1185">Reference proteome</keyword>
<dbReference type="OrthoDB" id="9801785at2"/>
<dbReference type="PANTHER" id="PTHR43245">
    <property type="entry name" value="BIFUNCTIONAL POLYMYXIN RESISTANCE PROTEIN ARNA"/>
    <property type="match status" value="1"/>
</dbReference>
<sequence length="310" mass="32352">MSTWLVTGGAGFIGSHLVEALLARGDSVRVLDDLSTGHRHNLPPGVTLIVGDVADPDAVGQAMQGVDGCFHLAAIASVEKGITDWLGTHRANLTGTITVFDAIRRQGGRIPVVYASSAAVYGDAASVPIGETEPCRPLSGYGADKYGCELHARVASHVHGIPTVGLRFFNVYGPRQDPKSPYSGVISIFCERIAAGMAITINGDGGQTRDFVYVADVVAALLAAMALRPADSPVFNVCTGRPTSVAALAALVADLAGRPLDARNGPPRAGEIRHSHGLPDRANAVLGLPDRVTLGDGLARVLHWMTEATR</sequence>
<dbReference type="AlphaFoldDB" id="A0A2S6N4A4"/>
<dbReference type="InterPro" id="IPR001509">
    <property type="entry name" value="Epimerase_deHydtase"/>
</dbReference>
<dbReference type="Proteomes" id="UP000239724">
    <property type="component" value="Unassembled WGS sequence"/>
</dbReference>
<dbReference type="PANTHER" id="PTHR43245:SF13">
    <property type="entry name" value="UDP-D-APIOSE_UDP-D-XYLOSE SYNTHASE 2"/>
    <property type="match status" value="1"/>
</dbReference>
<evidence type="ECO:0000313" key="3">
    <source>
        <dbReference type="Proteomes" id="UP000239724"/>
    </source>
</evidence>
<dbReference type="RefSeq" id="WP_104520906.1">
    <property type="nucleotide sequence ID" value="NZ_NHRY01000227.1"/>
</dbReference>
<dbReference type="InterPro" id="IPR036291">
    <property type="entry name" value="NAD(P)-bd_dom_sf"/>
</dbReference>
<protein>
    <submittedName>
        <fullName evidence="2">Epimerase</fullName>
    </submittedName>
</protein>
<proteinExistence type="predicted"/>
<organism evidence="2 3">
    <name type="scientific">Rhodopila globiformis</name>
    <name type="common">Rhodopseudomonas globiformis</name>
    <dbReference type="NCBI Taxonomy" id="1071"/>
    <lineage>
        <taxon>Bacteria</taxon>
        <taxon>Pseudomonadati</taxon>
        <taxon>Pseudomonadota</taxon>
        <taxon>Alphaproteobacteria</taxon>
        <taxon>Acetobacterales</taxon>
        <taxon>Acetobacteraceae</taxon>
        <taxon>Rhodopila</taxon>
    </lineage>
</organism>
<accession>A0A2S6N4A4</accession>
<evidence type="ECO:0000259" key="1">
    <source>
        <dbReference type="Pfam" id="PF01370"/>
    </source>
</evidence>
<comment type="caution">
    <text evidence="2">The sequence shown here is derived from an EMBL/GenBank/DDBJ whole genome shotgun (WGS) entry which is preliminary data.</text>
</comment>
<feature type="domain" description="NAD-dependent epimerase/dehydratase" evidence="1">
    <location>
        <begin position="4"/>
        <end position="237"/>
    </location>
</feature>
<dbReference type="SUPFAM" id="SSF51735">
    <property type="entry name" value="NAD(P)-binding Rossmann-fold domains"/>
    <property type="match status" value="1"/>
</dbReference>
<evidence type="ECO:0000313" key="2">
    <source>
        <dbReference type="EMBL" id="PPQ29430.1"/>
    </source>
</evidence>
<dbReference type="Gene3D" id="3.90.25.10">
    <property type="entry name" value="UDP-galactose 4-epimerase, domain 1"/>
    <property type="match status" value="1"/>
</dbReference>
<reference evidence="2 3" key="1">
    <citation type="journal article" date="2018" name="Arch. Microbiol.">
        <title>New insights into the metabolic potential of the phototrophic purple bacterium Rhodopila globiformis DSM 161(T) from its draft genome sequence and evidence for a vanadium-dependent nitrogenase.</title>
        <authorList>
            <person name="Imhoff J.F."/>
            <person name="Rahn T."/>
            <person name="Kunzel S."/>
            <person name="Neulinger S.C."/>
        </authorList>
    </citation>
    <scope>NUCLEOTIDE SEQUENCE [LARGE SCALE GENOMIC DNA]</scope>
    <source>
        <strain evidence="2 3">DSM 161</strain>
    </source>
</reference>
<name>A0A2S6N4A4_RHOGL</name>
<dbReference type="InterPro" id="IPR050177">
    <property type="entry name" value="Lipid_A_modif_metabolic_enz"/>
</dbReference>
<dbReference type="EMBL" id="NHRY01000227">
    <property type="protein sequence ID" value="PPQ29430.1"/>
    <property type="molecule type" value="Genomic_DNA"/>
</dbReference>
<gene>
    <name evidence="2" type="ORF">CCS01_21675</name>
</gene>
<dbReference type="Pfam" id="PF01370">
    <property type="entry name" value="Epimerase"/>
    <property type="match status" value="1"/>
</dbReference>
<dbReference type="Gene3D" id="3.40.50.720">
    <property type="entry name" value="NAD(P)-binding Rossmann-like Domain"/>
    <property type="match status" value="1"/>
</dbReference>